<dbReference type="EMBL" id="VSSQ01049631">
    <property type="protein sequence ID" value="MPN03704.1"/>
    <property type="molecule type" value="Genomic_DNA"/>
</dbReference>
<feature type="domain" description="GFO/IDH/MocA-like oxidoreductase" evidence="1">
    <location>
        <begin position="39"/>
        <end position="158"/>
    </location>
</feature>
<dbReference type="InterPro" id="IPR055170">
    <property type="entry name" value="GFO_IDH_MocA-like_dom"/>
</dbReference>
<organism evidence="2">
    <name type="scientific">bioreactor metagenome</name>
    <dbReference type="NCBI Taxonomy" id="1076179"/>
    <lineage>
        <taxon>unclassified sequences</taxon>
        <taxon>metagenomes</taxon>
        <taxon>ecological metagenomes</taxon>
    </lineage>
</organism>
<dbReference type="SUPFAM" id="SSF55347">
    <property type="entry name" value="Glyceraldehyde-3-phosphate dehydrogenase-like, C-terminal domain"/>
    <property type="match status" value="1"/>
</dbReference>
<accession>A0A645ET77</accession>
<evidence type="ECO:0000313" key="2">
    <source>
        <dbReference type="EMBL" id="MPN03704.1"/>
    </source>
</evidence>
<evidence type="ECO:0000259" key="1">
    <source>
        <dbReference type="Pfam" id="PF22725"/>
    </source>
</evidence>
<comment type="caution">
    <text evidence="2">The sequence shown here is derived from an EMBL/GenBank/DDBJ whole genome shotgun (WGS) entry which is preliminary data.</text>
</comment>
<reference evidence="2" key="1">
    <citation type="submission" date="2019-08" db="EMBL/GenBank/DDBJ databases">
        <authorList>
            <person name="Kucharzyk K."/>
            <person name="Murdoch R.W."/>
            <person name="Higgins S."/>
            <person name="Loffler F."/>
        </authorList>
    </citation>
    <scope>NUCLEOTIDE SEQUENCE</scope>
</reference>
<proteinExistence type="predicted"/>
<dbReference type="Gene3D" id="3.30.360.10">
    <property type="entry name" value="Dihydrodipicolinate Reductase, domain 2"/>
    <property type="match status" value="1"/>
</dbReference>
<sequence>MFIEKPIFDGGDYRISGLNLNPAGIHYVAGPLRFSGVIRTLKEIAAEEAVYSARAICSSYLPDWRPETDYRKSYSARKDLGGGAALDLIHEWDYIVLLFGLPKRVYRIGGKYSHLEIDSDDTALYIADYGNMAVELHLDYYGRVPRREIELFTKGGTITGDLINHTVSFSGSFSDAGTSLCFREKSDELYEKEMNYFLDHVLANDPLSNMEECRSILNLALGKEFQ</sequence>
<dbReference type="AlphaFoldDB" id="A0A645ET77"/>
<dbReference type="Pfam" id="PF22725">
    <property type="entry name" value="GFO_IDH_MocA_C3"/>
    <property type="match status" value="1"/>
</dbReference>
<gene>
    <name evidence="2" type="ORF">SDC9_150936</name>
</gene>
<name>A0A645ET77_9ZZZZ</name>
<protein>
    <recommendedName>
        <fullName evidence="1">GFO/IDH/MocA-like oxidoreductase domain-containing protein</fullName>
    </recommendedName>
</protein>